<evidence type="ECO:0000313" key="5">
    <source>
        <dbReference type="Proteomes" id="UP000254765"/>
    </source>
</evidence>
<dbReference type="InterPro" id="IPR051715">
    <property type="entry name" value="Intimin-Invasin_domain"/>
</dbReference>
<dbReference type="InterPro" id="IPR024519">
    <property type="entry name" value="IAT_beta"/>
</dbReference>
<dbReference type="InterPro" id="IPR038177">
    <property type="entry name" value="IAT_beta_sf"/>
</dbReference>
<accession>A0A379Z847</accession>
<organism evidence="4 5">
    <name type="scientific">Serratia marcescens</name>
    <dbReference type="NCBI Taxonomy" id="615"/>
    <lineage>
        <taxon>Bacteria</taxon>
        <taxon>Pseudomonadati</taxon>
        <taxon>Pseudomonadota</taxon>
        <taxon>Gammaproteobacteria</taxon>
        <taxon>Enterobacterales</taxon>
        <taxon>Yersiniaceae</taxon>
        <taxon>Serratia</taxon>
    </lineage>
</organism>
<feature type="domain" description="Inverse autotransporter beta-domain" evidence="3">
    <location>
        <begin position="87"/>
        <end position="365"/>
    </location>
</feature>
<evidence type="ECO:0000313" key="4">
    <source>
        <dbReference type="EMBL" id="SUI57091.1"/>
    </source>
</evidence>
<protein>
    <submittedName>
        <fullName evidence="4">Attaching and effacing protein</fullName>
    </submittedName>
</protein>
<dbReference type="GO" id="GO:0009279">
    <property type="term" value="C:cell outer membrane"/>
    <property type="evidence" value="ECO:0007669"/>
    <property type="project" value="TreeGrafter"/>
</dbReference>
<proteinExistence type="inferred from homology"/>
<dbReference type="NCBIfam" id="NF007556">
    <property type="entry name" value="PRK10177.1"/>
    <property type="match status" value="1"/>
</dbReference>
<dbReference type="Pfam" id="PF11924">
    <property type="entry name" value="IAT_beta"/>
    <property type="match status" value="1"/>
</dbReference>
<dbReference type="EMBL" id="UGYK01000002">
    <property type="protein sequence ID" value="SUI57091.1"/>
    <property type="molecule type" value="Genomic_DNA"/>
</dbReference>
<dbReference type="Proteomes" id="UP000254765">
    <property type="component" value="Unassembled WGS sequence"/>
</dbReference>
<dbReference type="PANTHER" id="PTHR39576:SF1">
    <property type="entry name" value="INVASIN"/>
    <property type="match status" value="1"/>
</dbReference>
<dbReference type="PANTHER" id="PTHR39576">
    <property type="entry name" value="ATTACHING AND EFFACING PROTEIN HOMOLOG-RELATED-RELATED"/>
    <property type="match status" value="1"/>
</dbReference>
<reference evidence="4 5" key="1">
    <citation type="submission" date="2018-06" db="EMBL/GenBank/DDBJ databases">
        <authorList>
            <consortium name="Pathogen Informatics"/>
            <person name="Doyle S."/>
        </authorList>
    </citation>
    <scope>NUCLEOTIDE SEQUENCE [LARGE SCALE GENOMIC DNA]</scope>
    <source>
        <strain evidence="4 5">NCTC10211</strain>
    </source>
</reference>
<feature type="region of interest" description="Disordered" evidence="2">
    <location>
        <begin position="478"/>
        <end position="508"/>
    </location>
</feature>
<evidence type="ECO:0000259" key="3">
    <source>
        <dbReference type="Pfam" id="PF11924"/>
    </source>
</evidence>
<sequence>MANGAMKDEIQAGLIKTKKRLWHSRQTVWLTGTLVWLAGAAPACAESPPAPASVVSSEPAAADPVANLPELGGAPDDAAREKQWAEMAKQFGEKDLNNVSRQQMRSRAEDYLLGQATGALQQQAQALLSPLGTARLSLKMTGEGDFTGSNGQLFSPLYDVDGLLTYSQIGWLQQSAGALGNFALGQRWIAGDWLLGYNTALDSDFARQRNRGSVGAEAWGDYLRFSTNYYYPLSALAQQPGDGVFFSRPARGYDITTQGYLPFYRQIGGSLSYEQYLGDNVDLFGSGKKQNDPRAMQLGLNYTPVPLVTMKALHKIGADGQSQDQVELALSYRLGVPLVKQISPEYVAQAKSLRGSRYDPIERKNVPVLEFRQRKTLQVFLATPPWSLQAGETVPLVLEIKALNGIAHVSWQGDTQALSLTPPHNANDPQGWTAIVPPWDDAPGAANSYRLSVTLEDDKQQRVTSNWIELKVAPPLTATAGDEAGLPPIKTLTPPPIPAQTGPLYGGD</sequence>
<evidence type="ECO:0000256" key="1">
    <source>
        <dbReference type="ARBA" id="ARBA00010116"/>
    </source>
</evidence>
<name>A0A379Z847_SERMA</name>
<evidence type="ECO:0000256" key="2">
    <source>
        <dbReference type="SAM" id="MobiDB-lite"/>
    </source>
</evidence>
<gene>
    <name evidence="4" type="primary">eae</name>
    <name evidence="4" type="ORF">NCTC10211_03378</name>
</gene>
<dbReference type="Gene3D" id="2.40.160.160">
    <property type="entry name" value="Inverse autotransporter, beta-domain"/>
    <property type="match status" value="1"/>
</dbReference>
<comment type="similarity">
    <text evidence="1">Belongs to the intimin/invasin family.</text>
</comment>
<dbReference type="AlphaFoldDB" id="A0A379Z847"/>